<dbReference type="InterPro" id="IPR017113">
    <property type="entry name" value="Antirestriction_ArdC"/>
</dbReference>
<dbReference type="GO" id="GO:0003697">
    <property type="term" value="F:single-stranded DNA binding"/>
    <property type="evidence" value="ECO:0007669"/>
    <property type="project" value="InterPro"/>
</dbReference>
<sequence length="287" mass="32965">MTNNVYEIVTNKIIEKLEQGTVPWQKPWINGNVAVNWKTQKSYRGINTMLLDSGEYLTFKQVQEAKGKVKKGAKSEIVVFWKWLEKEDKVSGDVEKIPMLRYYRVFNINQCEGIESKRKEEETFEHNPIEEAENIVKGYINSPSLSWNSGRAFYQPVMDHVNVPPMKEFPKVEEYYCTLFHEFVHSTGHSSRLNRNGITLATAHFGSEDYSKEELVAEIGASMLTGLSGFVGVTFDNSTAYIQSWLRNLKDDKTLIVKAASQAQRAVDYILGISYNEENKNEKAIRR</sequence>
<dbReference type="Pfam" id="PF18818">
    <property type="entry name" value="MPTase-PolyVal"/>
    <property type="match status" value="1"/>
</dbReference>
<dbReference type="AlphaFoldDB" id="A0A9X6UEH6"/>
<gene>
    <name evidence="3" type="ORF">CN553_06755</name>
</gene>
<protein>
    <submittedName>
        <fullName evidence="3">Antirestriction protein</fullName>
    </submittedName>
</protein>
<feature type="domain" description="N-terminal" evidence="1">
    <location>
        <begin position="4"/>
        <end position="106"/>
    </location>
</feature>
<evidence type="ECO:0000259" key="2">
    <source>
        <dbReference type="Pfam" id="PF18818"/>
    </source>
</evidence>
<proteinExistence type="predicted"/>
<name>A0A9X6UEH6_BACCE</name>
<evidence type="ECO:0000259" key="1">
    <source>
        <dbReference type="Pfam" id="PF08401"/>
    </source>
</evidence>
<dbReference type="InterPro" id="IPR013610">
    <property type="entry name" value="ArdC_N"/>
</dbReference>
<reference evidence="3 4" key="1">
    <citation type="submission" date="2017-09" db="EMBL/GenBank/DDBJ databases">
        <title>Large-scale bioinformatics analysis of Bacillus genomes uncovers conserved roles of natural products in bacterial physiology.</title>
        <authorList>
            <consortium name="Agbiome Team Llc"/>
            <person name="Bleich R.M."/>
            <person name="Kirk G.J."/>
            <person name="Santa Maria K.C."/>
            <person name="Allen S.E."/>
            <person name="Farag S."/>
            <person name="Shank E.A."/>
            <person name="Bowers A."/>
        </authorList>
    </citation>
    <scope>NUCLEOTIDE SEQUENCE [LARGE SCALE GENOMIC DNA]</scope>
    <source>
        <strain evidence="3 4">AFS027647</strain>
    </source>
</reference>
<comment type="caution">
    <text evidence="3">The sequence shown here is derived from an EMBL/GenBank/DDBJ whole genome shotgun (WGS) entry which is preliminary data.</text>
</comment>
<evidence type="ECO:0000313" key="4">
    <source>
        <dbReference type="Proteomes" id="UP000220691"/>
    </source>
</evidence>
<accession>A0A9X6UEH6</accession>
<evidence type="ECO:0000313" key="3">
    <source>
        <dbReference type="EMBL" id="PEO00492.1"/>
    </source>
</evidence>
<dbReference type="EMBL" id="NUAN01000037">
    <property type="protein sequence ID" value="PEO00492.1"/>
    <property type="molecule type" value="Genomic_DNA"/>
</dbReference>
<dbReference type="InterPro" id="IPR041459">
    <property type="entry name" value="MPTase-PolyVal"/>
</dbReference>
<dbReference type="PIRSF" id="PIRSF037112">
    <property type="entry name" value="Antirestriction_ArdC"/>
    <property type="match status" value="1"/>
</dbReference>
<dbReference type="Pfam" id="PF08401">
    <property type="entry name" value="ArdcN"/>
    <property type="match status" value="1"/>
</dbReference>
<dbReference type="RefSeq" id="WP_098126068.1">
    <property type="nucleotide sequence ID" value="NZ_NUAN01000037.1"/>
</dbReference>
<organism evidence="3 4">
    <name type="scientific">Bacillus cereus</name>
    <dbReference type="NCBI Taxonomy" id="1396"/>
    <lineage>
        <taxon>Bacteria</taxon>
        <taxon>Bacillati</taxon>
        <taxon>Bacillota</taxon>
        <taxon>Bacilli</taxon>
        <taxon>Bacillales</taxon>
        <taxon>Bacillaceae</taxon>
        <taxon>Bacillus</taxon>
        <taxon>Bacillus cereus group</taxon>
    </lineage>
</organism>
<dbReference type="Proteomes" id="UP000220691">
    <property type="component" value="Unassembled WGS sequence"/>
</dbReference>
<feature type="domain" description="Polyvalent protein metallopeptidase" evidence="2">
    <location>
        <begin position="145"/>
        <end position="262"/>
    </location>
</feature>